<evidence type="ECO:0000313" key="7">
    <source>
        <dbReference type="EMBL" id="KAG5415231.1"/>
    </source>
</evidence>
<organism evidence="7 8">
    <name type="scientific">Brassica rapa subsp. trilocularis</name>
    <dbReference type="NCBI Taxonomy" id="1813537"/>
    <lineage>
        <taxon>Eukaryota</taxon>
        <taxon>Viridiplantae</taxon>
        <taxon>Streptophyta</taxon>
        <taxon>Embryophyta</taxon>
        <taxon>Tracheophyta</taxon>
        <taxon>Spermatophyta</taxon>
        <taxon>Magnoliopsida</taxon>
        <taxon>eudicotyledons</taxon>
        <taxon>Gunneridae</taxon>
        <taxon>Pentapetalae</taxon>
        <taxon>rosids</taxon>
        <taxon>malvids</taxon>
        <taxon>Brassicales</taxon>
        <taxon>Brassicaceae</taxon>
        <taxon>Brassiceae</taxon>
        <taxon>Brassica</taxon>
    </lineage>
</organism>
<keyword evidence="3 6" id="KW-0812">Transmembrane</keyword>
<evidence type="ECO:0000256" key="5">
    <source>
        <dbReference type="ARBA" id="ARBA00023136"/>
    </source>
</evidence>
<gene>
    <name evidence="7" type="primary">A01g507180.1_BraROA</name>
    <name evidence="7" type="ORF">IGI04_002798</name>
</gene>
<feature type="non-terminal residue" evidence="7">
    <location>
        <position position="108"/>
    </location>
</feature>
<evidence type="ECO:0000256" key="1">
    <source>
        <dbReference type="ARBA" id="ARBA00004141"/>
    </source>
</evidence>
<reference evidence="7 8" key="1">
    <citation type="submission" date="2021-03" db="EMBL/GenBank/DDBJ databases">
        <authorList>
            <person name="King G.J."/>
            <person name="Bancroft I."/>
            <person name="Baten A."/>
            <person name="Bloomfield J."/>
            <person name="Borpatragohain P."/>
            <person name="He Z."/>
            <person name="Irish N."/>
            <person name="Irwin J."/>
            <person name="Liu K."/>
            <person name="Mauleon R.P."/>
            <person name="Moore J."/>
            <person name="Morris R."/>
            <person name="Ostergaard L."/>
            <person name="Wang B."/>
            <person name="Wells R."/>
        </authorList>
    </citation>
    <scope>NUCLEOTIDE SEQUENCE [LARGE SCALE GENOMIC DNA]</scope>
    <source>
        <strain evidence="7">R-o-18</strain>
        <tissue evidence="7">Leaf</tissue>
    </source>
</reference>
<proteinExistence type="inferred from homology"/>
<comment type="caution">
    <text evidence="7">The sequence shown here is derived from an EMBL/GenBank/DDBJ whole genome shotgun (WGS) entry which is preliminary data.</text>
</comment>
<dbReference type="PANTHER" id="PTHR46285">
    <property type="entry name" value="PROTEINASE INHIBITOR I4, SERPIN (DUF716)-RELATED"/>
    <property type="match status" value="1"/>
</dbReference>
<comment type="subcellular location">
    <subcellularLocation>
        <location evidence="1">Membrane</location>
        <topology evidence="1">Multi-pass membrane protein</topology>
    </subcellularLocation>
</comment>
<dbReference type="Proteomes" id="UP000823674">
    <property type="component" value="Chromosome A01"/>
</dbReference>
<evidence type="ECO:0000256" key="4">
    <source>
        <dbReference type="ARBA" id="ARBA00022989"/>
    </source>
</evidence>
<dbReference type="Pfam" id="PF04819">
    <property type="entry name" value="DUF716"/>
    <property type="match status" value="1"/>
</dbReference>
<dbReference type="EMBL" id="JADBGQ010000001">
    <property type="protein sequence ID" value="KAG5415231.1"/>
    <property type="molecule type" value="Genomic_DNA"/>
</dbReference>
<keyword evidence="4 6" id="KW-1133">Transmembrane helix</keyword>
<feature type="transmembrane region" description="Helical" evidence="6">
    <location>
        <begin position="71"/>
        <end position="89"/>
    </location>
</feature>
<name>A0ABQ7NWJ5_BRACM</name>
<protein>
    <submittedName>
        <fullName evidence="7">Uncharacterized protein</fullName>
    </submittedName>
</protein>
<dbReference type="InterPro" id="IPR006904">
    <property type="entry name" value="DUF716"/>
</dbReference>
<keyword evidence="5 6" id="KW-0472">Membrane</keyword>
<evidence type="ECO:0000313" key="8">
    <source>
        <dbReference type="Proteomes" id="UP000823674"/>
    </source>
</evidence>
<evidence type="ECO:0000256" key="2">
    <source>
        <dbReference type="ARBA" id="ARBA00006948"/>
    </source>
</evidence>
<keyword evidence="8" id="KW-1185">Reference proteome</keyword>
<dbReference type="PANTHER" id="PTHR46285:SF4">
    <property type="entry name" value="BNAC02G09150D PROTEIN"/>
    <property type="match status" value="1"/>
</dbReference>
<feature type="transmembrane region" description="Helical" evidence="6">
    <location>
        <begin position="6"/>
        <end position="23"/>
    </location>
</feature>
<evidence type="ECO:0000256" key="3">
    <source>
        <dbReference type="ARBA" id="ARBA00022692"/>
    </source>
</evidence>
<evidence type="ECO:0000256" key="6">
    <source>
        <dbReference type="SAM" id="Phobius"/>
    </source>
</evidence>
<sequence>MGTLVGHIIPFFFFFALGLWHLFDHIKLFSLHSKSYISCSSLFFYVCGSLPGQKNHQPFDPNQWLIGRQYVINLIVALAFAQQLFLFHFHSSDNTGVDCHYHLLLQLV</sequence>
<accession>A0ABQ7NWJ5</accession>
<comment type="similarity">
    <text evidence="2">Belongs to the TMEM45 family.</text>
</comment>